<organism evidence="1 2">
    <name type="scientific">Pseudomonas cuatrocienegasensis</name>
    <dbReference type="NCBI Taxonomy" id="543360"/>
    <lineage>
        <taxon>Bacteria</taxon>
        <taxon>Pseudomonadati</taxon>
        <taxon>Pseudomonadota</taxon>
        <taxon>Gammaproteobacteria</taxon>
        <taxon>Pseudomonadales</taxon>
        <taxon>Pseudomonadaceae</taxon>
        <taxon>Pseudomonas</taxon>
    </lineage>
</organism>
<dbReference type="EMBL" id="FOFP01000001">
    <property type="protein sequence ID" value="SEP62012.1"/>
    <property type="molecule type" value="Genomic_DNA"/>
</dbReference>
<reference evidence="1 2" key="1">
    <citation type="submission" date="2016-10" db="EMBL/GenBank/DDBJ databases">
        <authorList>
            <person name="Varghese N."/>
            <person name="Submissions S."/>
        </authorList>
    </citation>
    <scope>NUCLEOTIDE SEQUENCE [LARGE SCALE GENOMIC DNA]</scope>
    <source>
        <strain evidence="1 2">CIP 109853</strain>
    </source>
</reference>
<accession>A0ABY1B088</accession>
<dbReference type="RefSeq" id="WP_069517150.1">
    <property type="nucleotide sequence ID" value="NZ_FOFP01000001.1"/>
</dbReference>
<protein>
    <recommendedName>
        <fullName evidence="3">Restriction endonuclease</fullName>
    </recommendedName>
</protein>
<evidence type="ECO:0000313" key="1">
    <source>
        <dbReference type="EMBL" id="SEP62012.1"/>
    </source>
</evidence>
<gene>
    <name evidence="1" type="ORF">SAMN05216600_101111</name>
</gene>
<comment type="caution">
    <text evidence="1">The sequence shown here is derived from an EMBL/GenBank/DDBJ whole genome shotgun (WGS) entry which is preliminary data.</text>
</comment>
<name>A0ABY1B088_9PSED</name>
<dbReference type="Proteomes" id="UP000198512">
    <property type="component" value="Unassembled WGS sequence"/>
</dbReference>
<proteinExistence type="predicted"/>
<evidence type="ECO:0008006" key="3">
    <source>
        <dbReference type="Google" id="ProtNLM"/>
    </source>
</evidence>
<sequence>MKKPKADFDYICELLEAFFKQRALRKSFRIIFEQEITGWEVWFQVEFARFLAEHPGTPEWRRELTFQFDYRRESVRSSLKPDFIIRKKGWATDRYVALEIKQHVNLGNCVSNMIEDLEKVAKIRKSQIDLRSYWALGIFQTDPDQSVEAIVAEKLQNSGLEYHASVSSVTKIPRTPFSYVLF</sequence>
<evidence type="ECO:0000313" key="2">
    <source>
        <dbReference type="Proteomes" id="UP000198512"/>
    </source>
</evidence>
<keyword evidence="2" id="KW-1185">Reference proteome</keyword>